<dbReference type="PRINTS" id="PR00502">
    <property type="entry name" value="NUDIXFAMILY"/>
</dbReference>
<evidence type="ECO:0000259" key="4">
    <source>
        <dbReference type="PROSITE" id="PS51462"/>
    </source>
</evidence>
<dbReference type="InterPro" id="IPR015797">
    <property type="entry name" value="NUDIX_hydrolase-like_dom_sf"/>
</dbReference>
<evidence type="ECO:0000313" key="6">
    <source>
        <dbReference type="Proteomes" id="UP000265725"/>
    </source>
</evidence>
<evidence type="ECO:0000256" key="3">
    <source>
        <dbReference type="RuleBase" id="RU003476"/>
    </source>
</evidence>
<evidence type="ECO:0000313" key="5">
    <source>
        <dbReference type="EMBL" id="AYC30269.1"/>
    </source>
</evidence>
<protein>
    <submittedName>
        <fullName evidence="5">NUDIX domain-containing protein</fullName>
    </submittedName>
</protein>
<dbReference type="PROSITE" id="PS51462">
    <property type="entry name" value="NUDIX"/>
    <property type="match status" value="1"/>
</dbReference>
<dbReference type="Pfam" id="PF00293">
    <property type="entry name" value="NUDIX"/>
    <property type="match status" value="1"/>
</dbReference>
<dbReference type="KEGG" id="paek:D3873_10555"/>
<name>A0A385YTT4_9BACL</name>
<dbReference type="PROSITE" id="PS00893">
    <property type="entry name" value="NUDIX_BOX"/>
    <property type="match status" value="1"/>
</dbReference>
<dbReference type="PANTHER" id="PTHR43046:SF2">
    <property type="entry name" value="8-OXO-DGTP DIPHOSPHATASE-RELATED"/>
    <property type="match status" value="1"/>
</dbReference>
<gene>
    <name evidence="5" type="ORF">D3873_10555</name>
</gene>
<dbReference type="PANTHER" id="PTHR43046">
    <property type="entry name" value="GDP-MANNOSE MANNOSYL HYDROLASE"/>
    <property type="match status" value="1"/>
</dbReference>
<keyword evidence="2 3" id="KW-0378">Hydrolase</keyword>
<evidence type="ECO:0000256" key="2">
    <source>
        <dbReference type="ARBA" id="ARBA00022801"/>
    </source>
</evidence>
<dbReference type="RefSeq" id="WP_119883986.1">
    <property type="nucleotide sequence ID" value="NZ_CP032418.1"/>
</dbReference>
<dbReference type="Gene3D" id="3.90.79.10">
    <property type="entry name" value="Nucleoside Triphosphate Pyrophosphohydrolase"/>
    <property type="match status" value="1"/>
</dbReference>
<reference evidence="6" key="1">
    <citation type="submission" date="2018-09" db="EMBL/GenBank/DDBJ databases">
        <authorList>
            <person name="Zhu H."/>
        </authorList>
    </citation>
    <scope>NUCLEOTIDE SEQUENCE [LARGE SCALE GENOMIC DNA]</scope>
    <source>
        <strain evidence="6">K2R23-3</strain>
    </source>
</reference>
<dbReference type="InterPro" id="IPR020084">
    <property type="entry name" value="NUDIX_hydrolase_CS"/>
</dbReference>
<proteinExistence type="inferred from homology"/>
<dbReference type="OrthoDB" id="9787476at2"/>
<dbReference type="Proteomes" id="UP000265725">
    <property type="component" value="Chromosome"/>
</dbReference>
<feature type="domain" description="Nudix hydrolase" evidence="4">
    <location>
        <begin position="14"/>
        <end position="147"/>
    </location>
</feature>
<dbReference type="CDD" id="cd04677">
    <property type="entry name" value="NUDIX_Hydrolase"/>
    <property type="match status" value="1"/>
</dbReference>
<keyword evidence="6" id="KW-1185">Reference proteome</keyword>
<sequence>MDYIRQIRKKIGSDMLLTVGCGVILEKGNSILLQHRKDEDSWCIPGGLMEIGETFEEAAKREVFEETGLIVENLELFGIYSGENGFATYPNGDKVYGIQIIFQSKVPEGEIRTNKEESHDHQFFETGSLPENLTLRQQAFIFDWQSCAKRPIVK</sequence>
<comment type="similarity">
    <text evidence="3">Belongs to the Nudix hydrolase family.</text>
</comment>
<dbReference type="SUPFAM" id="SSF55811">
    <property type="entry name" value="Nudix"/>
    <property type="match status" value="1"/>
</dbReference>
<dbReference type="GO" id="GO:0016787">
    <property type="term" value="F:hydrolase activity"/>
    <property type="evidence" value="ECO:0007669"/>
    <property type="project" value="UniProtKB-KW"/>
</dbReference>
<dbReference type="InterPro" id="IPR000086">
    <property type="entry name" value="NUDIX_hydrolase_dom"/>
</dbReference>
<dbReference type="EMBL" id="CP032418">
    <property type="protein sequence ID" value="AYC30269.1"/>
    <property type="molecule type" value="Genomic_DNA"/>
</dbReference>
<comment type="cofactor">
    <cofactor evidence="1">
        <name>Mg(2+)</name>
        <dbReference type="ChEBI" id="CHEBI:18420"/>
    </cofactor>
</comment>
<evidence type="ECO:0000256" key="1">
    <source>
        <dbReference type="ARBA" id="ARBA00001946"/>
    </source>
</evidence>
<dbReference type="InterPro" id="IPR020476">
    <property type="entry name" value="Nudix_hydrolase"/>
</dbReference>
<organism evidence="5 6">
    <name type="scientific">Paenisporosarcina cavernae</name>
    <dbReference type="NCBI Taxonomy" id="2320858"/>
    <lineage>
        <taxon>Bacteria</taxon>
        <taxon>Bacillati</taxon>
        <taxon>Bacillota</taxon>
        <taxon>Bacilli</taxon>
        <taxon>Bacillales</taxon>
        <taxon>Caryophanaceae</taxon>
        <taxon>Paenisporosarcina</taxon>
    </lineage>
</organism>
<dbReference type="AlphaFoldDB" id="A0A385YTT4"/>
<accession>A0A385YTT4</accession>